<reference evidence="1" key="1">
    <citation type="journal article" date="2015" name="Nature">
        <title>Complex archaea that bridge the gap between prokaryotes and eukaryotes.</title>
        <authorList>
            <person name="Spang A."/>
            <person name="Saw J.H."/>
            <person name="Jorgensen S.L."/>
            <person name="Zaremba-Niedzwiedzka K."/>
            <person name="Martijn J."/>
            <person name="Lind A.E."/>
            <person name="van Eijk R."/>
            <person name="Schleper C."/>
            <person name="Guy L."/>
            <person name="Ettema T.J."/>
        </authorList>
    </citation>
    <scope>NUCLEOTIDE SEQUENCE</scope>
</reference>
<dbReference type="AlphaFoldDB" id="A0A0F9MQF5"/>
<accession>A0A0F9MQF5</accession>
<proteinExistence type="predicted"/>
<sequence>MVVETKVKVGGLWRTITAPEVKVSGVWRAVQTIEVKSGGVWREVFALAGGPATSAAADGDANLRFGNVCYAGAQFQLDGSEWEYTNSGGLTQTGVGGDQIWMDTGPNSAIWIERIVTAGSWNSLDPGAGRHVMSTTRSFRIVRSTAGIFTVTGYFKFWDAASGGSLLQQTASATWTAERENF</sequence>
<gene>
    <name evidence="1" type="ORF">LCGC14_1126310</name>
</gene>
<name>A0A0F9MQF5_9ZZZZ</name>
<organism evidence="1">
    <name type="scientific">marine sediment metagenome</name>
    <dbReference type="NCBI Taxonomy" id="412755"/>
    <lineage>
        <taxon>unclassified sequences</taxon>
        <taxon>metagenomes</taxon>
        <taxon>ecological metagenomes</taxon>
    </lineage>
</organism>
<dbReference type="EMBL" id="LAZR01005245">
    <property type="protein sequence ID" value="KKN01582.1"/>
    <property type="molecule type" value="Genomic_DNA"/>
</dbReference>
<protein>
    <submittedName>
        <fullName evidence="1">Uncharacterized protein</fullName>
    </submittedName>
</protein>
<comment type="caution">
    <text evidence="1">The sequence shown here is derived from an EMBL/GenBank/DDBJ whole genome shotgun (WGS) entry which is preliminary data.</text>
</comment>
<evidence type="ECO:0000313" key="1">
    <source>
        <dbReference type="EMBL" id="KKN01582.1"/>
    </source>
</evidence>